<evidence type="ECO:0000313" key="2">
    <source>
        <dbReference type="Proteomes" id="UP001190700"/>
    </source>
</evidence>
<dbReference type="Proteomes" id="UP001190700">
    <property type="component" value="Unassembled WGS sequence"/>
</dbReference>
<sequence length="286" mass="32186">ALDRPQVDCSEKNWTLVAKVKVELRRKLMPVVINTSSAVAGVAMKWKTWTLNTSIFTIRLDADHKDLVDTLKTFEAAVEMDWAKLPKGQLVLLLERAELSKQRVRGPAIKKQTQATLFAPVKEFMSKNYELIGRVFDYYCVLGRDTNVMTLDSYTGLLDDSHLPDVMSRASRKLDLHEMFRQSKASKDAPGITRSSFMLVLMKIGQAKYGGTMIDSLQLVLNQHLLQNLPPEAQAIKNEFREQRMYNQETARLLSEHVHLLRAIFDQAPASGSAVLGPTGRGEGRA</sequence>
<proteinExistence type="predicted"/>
<dbReference type="AlphaFoldDB" id="A0AAE0FI48"/>
<accession>A0AAE0FI48</accession>
<keyword evidence="2" id="KW-1185">Reference proteome</keyword>
<name>A0AAE0FI48_9CHLO</name>
<evidence type="ECO:0000313" key="1">
    <source>
        <dbReference type="EMBL" id="KAK3260184.1"/>
    </source>
</evidence>
<protein>
    <submittedName>
        <fullName evidence="1">Uncharacterized protein</fullName>
    </submittedName>
</protein>
<reference evidence="1 2" key="1">
    <citation type="journal article" date="2015" name="Genome Biol. Evol.">
        <title>Comparative Genomics of a Bacterivorous Green Alga Reveals Evolutionary Causalities and Consequences of Phago-Mixotrophic Mode of Nutrition.</title>
        <authorList>
            <person name="Burns J.A."/>
            <person name="Paasch A."/>
            <person name="Narechania A."/>
            <person name="Kim E."/>
        </authorList>
    </citation>
    <scope>NUCLEOTIDE SEQUENCE [LARGE SCALE GENOMIC DNA]</scope>
    <source>
        <strain evidence="1 2">PLY_AMNH</strain>
    </source>
</reference>
<comment type="caution">
    <text evidence="1">The sequence shown here is derived from an EMBL/GenBank/DDBJ whole genome shotgun (WGS) entry which is preliminary data.</text>
</comment>
<dbReference type="EMBL" id="LGRX02018055">
    <property type="protein sequence ID" value="KAK3260184.1"/>
    <property type="molecule type" value="Genomic_DNA"/>
</dbReference>
<feature type="non-terminal residue" evidence="1">
    <location>
        <position position="1"/>
    </location>
</feature>
<gene>
    <name evidence="1" type="ORF">CYMTET_30844</name>
</gene>
<feature type="non-terminal residue" evidence="1">
    <location>
        <position position="286"/>
    </location>
</feature>
<organism evidence="1 2">
    <name type="scientific">Cymbomonas tetramitiformis</name>
    <dbReference type="NCBI Taxonomy" id="36881"/>
    <lineage>
        <taxon>Eukaryota</taxon>
        <taxon>Viridiplantae</taxon>
        <taxon>Chlorophyta</taxon>
        <taxon>Pyramimonadophyceae</taxon>
        <taxon>Pyramimonadales</taxon>
        <taxon>Pyramimonadaceae</taxon>
        <taxon>Cymbomonas</taxon>
    </lineage>
</organism>